<sequence>MLRTIWQCLNGGQDDDVSLHAETNWSDKAENPLIDTTPEAVLAQKIVEAMQDAEKTDDELRVKVADVVHIEGWTESLAKAVLAHLDEGIKVRTYVVL</sequence>
<keyword evidence="2" id="KW-1185">Reference proteome</keyword>
<protein>
    <submittedName>
        <fullName evidence="1">Uncharacterized protein</fullName>
    </submittedName>
</protein>
<dbReference type="AlphaFoldDB" id="W9VJK0"/>
<accession>W9VJK0</accession>
<comment type="caution">
    <text evidence="1">The sequence shown here is derived from an EMBL/GenBank/DDBJ whole genome shotgun (WGS) entry which is preliminary data.</text>
</comment>
<dbReference type="EMBL" id="AMGW01000006">
    <property type="protein sequence ID" value="EXJ55688.1"/>
    <property type="molecule type" value="Genomic_DNA"/>
</dbReference>
<organism evidence="1 2">
    <name type="scientific">Cladophialophora yegresii CBS 114405</name>
    <dbReference type="NCBI Taxonomy" id="1182544"/>
    <lineage>
        <taxon>Eukaryota</taxon>
        <taxon>Fungi</taxon>
        <taxon>Dikarya</taxon>
        <taxon>Ascomycota</taxon>
        <taxon>Pezizomycotina</taxon>
        <taxon>Eurotiomycetes</taxon>
        <taxon>Chaetothyriomycetidae</taxon>
        <taxon>Chaetothyriales</taxon>
        <taxon>Herpotrichiellaceae</taxon>
        <taxon>Cladophialophora</taxon>
    </lineage>
</organism>
<dbReference type="RefSeq" id="XP_007760798.1">
    <property type="nucleotide sequence ID" value="XM_007762608.1"/>
</dbReference>
<gene>
    <name evidence="1" type="ORF">A1O7_08617</name>
</gene>
<dbReference type="GeneID" id="19183183"/>
<reference evidence="1 2" key="1">
    <citation type="submission" date="2013-03" db="EMBL/GenBank/DDBJ databases">
        <title>The Genome Sequence of Cladophialophora yegresii CBS 114405.</title>
        <authorList>
            <consortium name="The Broad Institute Genomics Platform"/>
            <person name="Cuomo C."/>
            <person name="de Hoog S."/>
            <person name="Gorbushina A."/>
            <person name="Walker B."/>
            <person name="Young S.K."/>
            <person name="Zeng Q."/>
            <person name="Gargeya S."/>
            <person name="Fitzgerald M."/>
            <person name="Haas B."/>
            <person name="Abouelleil A."/>
            <person name="Allen A.W."/>
            <person name="Alvarado L."/>
            <person name="Arachchi H.M."/>
            <person name="Berlin A.M."/>
            <person name="Chapman S.B."/>
            <person name="Gainer-Dewar J."/>
            <person name="Goldberg J."/>
            <person name="Griggs A."/>
            <person name="Gujja S."/>
            <person name="Hansen M."/>
            <person name="Howarth C."/>
            <person name="Imamovic A."/>
            <person name="Ireland A."/>
            <person name="Larimer J."/>
            <person name="McCowan C."/>
            <person name="Murphy C."/>
            <person name="Pearson M."/>
            <person name="Poon T.W."/>
            <person name="Priest M."/>
            <person name="Roberts A."/>
            <person name="Saif S."/>
            <person name="Shea T."/>
            <person name="Sisk P."/>
            <person name="Sykes S."/>
            <person name="Wortman J."/>
            <person name="Nusbaum C."/>
            <person name="Birren B."/>
        </authorList>
    </citation>
    <scope>NUCLEOTIDE SEQUENCE [LARGE SCALE GENOMIC DNA]</scope>
    <source>
        <strain evidence="1 2">CBS 114405</strain>
    </source>
</reference>
<dbReference type="Proteomes" id="UP000019473">
    <property type="component" value="Unassembled WGS sequence"/>
</dbReference>
<evidence type="ECO:0000313" key="1">
    <source>
        <dbReference type="EMBL" id="EXJ55688.1"/>
    </source>
</evidence>
<dbReference type="HOGENOM" id="CLU_2346523_0_0_1"/>
<dbReference type="OrthoDB" id="440424at2759"/>
<proteinExistence type="predicted"/>
<evidence type="ECO:0000313" key="2">
    <source>
        <dbReference type="Proteomes" id="UP000019473"/>
    </source>
</evidence>
<name>W9VJK0_9EURO</name>
<dbReference type="VEuPathDB" id="FungiDB:A1O7_08617"/>